<dbReference type="PANTHER" id="PTHR11138:SF5">
    <property type="entry name" value="METHIONYL-TRNA FORMYLTRANSFERASE, MITOCHONDRIAL"/>
    <property type="match status" value="1"/>
</dbReference>
<dbReference type="HAMAP" id="MF_00182">
    <property type="entry name" value="Formyl_trans"/>
    <property type="match status" value="1"/>
</dbReference>
<dbReference type="SUPFAM" id="SSF53328">
    <property type="entry name" value="Formyltransferase"/>
    <property type="match status" value="1"/>
</dbReference>
<evidence type="ECO:0000256" key="1">
    <source>
        <dbReference type="ARBA" id="ARBA00010699"/>
    </source>
</evidence>
<dbReference type="GO" id="GO:0005829">
    <property type="term" value="C:cytosol"/>
    <property type="evidence" value="ECO:0007669"/>
    <property type="project" value="TreeGrafter"/>
</dbReference>
<evidence type="ECO:0000256" key="2">
    <source>
        <dbReference type="ARBA" id="ARBA00012261"/>
    </source>
</evidence>
<comment type="caution">
    <text evidence="8">The sequence shown here is derived from an EMBL/GenBank/DDBJ whole genome shotgun (WGS) entry which is preliminary data.</text>
</comment>
<dbReference type="InterPro" id="IPR005793">
    <property type="entry name" value="Formyl_trans_C"/>
</dbReference>
<dbReference type="Pfam" id="PF00551">
    <property type="entry name" value="Formyl_trans_N"/>
    <property type="match status" value="1"/>
</dbReference>
<keyword evidence="4 5" id="KW-0648">Protein biosynthesis</keyword>
<dbReference type="EC" id="2.1.2.9" evidence="2 5"/>
<dbReference type="Proteomes" id="UP000177803">
    <property type="component" value="Unassembled WGS sequence"/>
</dbReference>
<evidence type="ECO:0000259" key="6">
    <source>
        <dbReference type="Pfam" id="PF00551"/>
    </source>
</evidence>
<feature type="domain" description="Formyl transferase N-terminal" evidence="6">
    <location>
        <begin position="5"/>
        <end position="175"/>
    </location>
</feature>
<dbReference type="CDD" id="cd08646">
    <property type="entry name" value="FMT_core_Met-tRNA-FMT_N"/>
    <property type="match status" value="1"/>
</dbReference>
<feature type="domain" description="Formyl transferase C-terminal" evidence="7">
    <location>
        <begin position="202"/>
        <end position="297"/>
    </location>
</feature>
<reference evidence="8 9" key="1">
    <citation type="journal article" date="2016" name="Nat. Commun.">
        <title>Thousands of microbial genomes shed light on interconnected biogeochemical processes in an aquifer system.</title>
        <authorList>
            <person name="Anantharaman K."/>
            <person name="Brown C.T."/>
            <person name="Hug L.A."/>
            <person name="Sharon I."/>
            <person name="Castelle C.J."/>
            <person name="Probst A.J."/>
            <person name="Thomas B.C."/>
            <person name="Singh A."/>
            <person name="Wilkins M.J."/>
            <person name="Karaoz U."/>
            <person name="Brodie E.L."/>
            <person name="Williams K.H."/>
            <person name="Hubbard S.S."/>
            <person name="Banfield J.F."/>
        </authorList>
    </citation>
    <scope>NUCLEOTIDE SEQUENCE [LARGE SCALE GENOMIC DNA]</scope>
</reference>
<name>A0A1F6NLS7_9BACT</name>
<dbReference type="InterPro" id="IPR036477">
    <property type="entry name" value="Formyl_transf_N_sf"/>
</dbReference>
<dbReference type="SUPFAM" id="SSF50486">
    <property type="entry name" value="FMT C-terminal domain-like"/>
    <property type="match status" value="1"/>
</dbReference>
<organism evidence="8 9">
    <name type="scientific">Candidatus Magasanikbacteria bacterium RIFOXYA2_FULL_44_8</name>
    <dbReference type="NCBI Taxonomy" id="1798696"/>
    <lineage>
        <taxon>Bacteria</taxon>
        <taxon>Candidatus Magasanikiibacteriota</taxon>
    </lineage>
</organism>
<dbReference type="InterPro" id="IPR005794">
    <property type="entry name" value="Fmt"/>
</dbReference>
<dbReference type="InterPro" id="IPR041711">
    <property type="entry name" value="Met-tRNA-FMT_N"/>
</dbReference>
<protein>
    <recommendedName>
        <fullName evidence="2 5">Methionyl-tRNA formyltransferase</fullName>
        <ecNumber evidence="2 5">2.1.2.9</ecNumber>
    </recommendedName>
</protein>
<feature type="binding site" evidence="5">
    <location>
        <begin position="106"/>
        <end position="109"/>
    </location>
    <ligand>
        <name>(6S)-5,6,7,8-tetrahydrofolate</name>
        <dbReference type="ChEBI" id="CHEBI:57453"/>
    </ligand>
</feature>
<evidence type="ECO:0000256" key="3">
    <source>
        <dbReference type="ARBA" id="ARBA00022679"/>
    </source>
</evidence>
<dbReference type="GO" id="GO:0004479">
    <property type="term" value="F:methionyl-tRNA formyltransferase activity"/>
    <property type="evidence" value="ECO:0007669"/>
    <property type="project" value="UniProtKB-UniRule"/>
</dbReference>
<dbReference type="Gene3D" id="3.40.50.12230">
    <property type="match status" value="1"/>
</dbReference>
<keyword evidence="3 5" id="KW-0808">Transferase</keyword>
<comment type="similarity">
    <text evidence="1 5">Belongs to the Fmt family.</text>
</comment>
<dbReference type="EMBL" id="MFQR01000005">
    <property type="protein sequence ID" value="OGH84703.1"/>
    <property type="molecule type" value="Genomic_DNA"/>
</dbReference>
<dbReference type="PROSITE" id="PS00373">
    <property type="entry name" value="GART"/>
    <property type="match status" value="1"/>
</dbReference>
<proteinExistence type="inferred from homology"/>
<dbReference type="InterPro" id="IPR011034">
    <property type="entry name" value="Formyl_transferase-like_C_sf"/>
</dbReference>
<dbReference type="Pfam" id="PF02911">
    <property type="entry name" value="Formyl_trans_C"/>
    <property type="match status" value="1"/>
</dbReference>
<evidence type="ECO:0000313" key="9">
    <source>
        <dbReference type="Proteomes" id="UP000177803"/>
    </source>
</evidence>
<evidence type="ECO:0000313" key="8">
    <source>
        <dbReference type="EMBL" id="OGH84703.1"/>
    </source>
</evidence>
<dbReference type="InterPro" id="IPR002376">
    <property type="entry name" value="Formyl_transf_N"/>
</dbReference>
<accession>A0A1F6NLS7</accession>
<dbReference type="PANTHER" id="PTHR11138">
    <property type="entry name" value="METHIONYL-TRNA FORMYLTRANSFERASE"/>
    <property type="match status" value="1"/>
</dbReference>
<evidence type="ECO:0000256" key="5">
    <source>
        <dbReference type="HAMAP-Rule" id="MF_00182"/>
    </source>
</evidence>
<gene>
    <name evidence="5" type="primary">fmt</name>
    <name evidence="8" type="ORF">A2261_02440</name>
</gene>
<sequence>MSINFFGTHDFAAGILQALIDSGLFEIKTVFTAPDRPVGRHQEITESPVKILAKKNNLKIVQPETLKNFDFTPYDAELNIVCQYGFLIPKNILDGTRNGSINVHTSLLPKYRGASPIQTALMNGDTETGVTIMFMDEMMDHGPILAQETVEVAPTDTYTDLTVKLLKKAKFLLVDTAQKWVLGPKMTPQPQDETKVTKCRLIGRNDGKIDFMTQTASQIYNLYCAFTPWPGVWTEVNGKRLKLLKIDRTDKKIAPGKILAENERIFFGCNDGAIEAIELQLEGKKPMTAKIFLNGYRAMIC</sequence>
<dbReference type="AlphaFoldDB" id="A0A1F6NLS7"/>
<dbReference type="NCBIfam" id="TIGR00460">
    <property type="entry name" value="fmt"/>
    <property type="match status" value="1"/>
</dbReference>
<dbReference type="InterPro" id="IPR001555">
    <property type="entry name" value="GART_AS"/>
</dbReference>
<evidence type="ECO:0000259" key="7">
    <source>
        <dbReference type="Pfam" id="PF02911"/>
    </source>
</evidence>
<dbReference type="InterPro" id="IPR044135">
    <property type="entry name" value="Met-tRNA-FMT_C"/>
</dbReference>
<dbReference type="CDD" id="cd08704">
    <property type="entry name" value="Met_tRNA_FMT_C"/>
    <property type="match status" value="1"/>
</dbReference>
<evidence type="ECO:0000256" key="4">
    <source>
        <dbReference type="ARBA" id="ARBA00022917"/>
    </source>
</evidence>
<comment type="function">
    <text evidence="5">Attaches a formyl group to the free amino group of methionyl-tRNA(fMet). The formyl group appears to play a dual role in the initiator identity of N-formylmethionyl-tRNA by promoting its recognition by IF2 and preventing the misappropriation of this tRNA by the elongation apparatus.</text>
</comment>
<comment type="catalytic activity">
    <reaction evidence="5">
        <text>L-methionyl-tRNA(fMet) + (6R)-10-formyltetrahydrofolate = N-formyl-L-methionyl-tRNA(fMet) + (6S)-5,6,7,8-tetrahydrofolate + H(+)</text>
        <dbReference type="Rhea" id="RHEA:24380"/>
        <dbReference type="Rhea" id="RHEA-COMP:9952"/>
        <dbReference type="Rhea" id="RHEA-COMP:9953"/>
        <dbReference type="ChEBI" id="CHEBI:15378"/>
        <dbReference type="ChEBI" id="CHEBI:57453"/>
        <dbReference type="ChEBI" id="CHEBI:78530"/>
        <dbReference type="ChEBI" id="CHEBI:78844"/>
        <dbReference type="ChEBI" id="CHEBI:195366"/>
        <dbReference type="EC" id="2.1.2.9"/>
    </reaction>
</comment>